<dbReference type="EMBL" id="VLLI01000016">
    <property type="protein sequence ID" value="TWI95321.1"/>
    <property type="molecule type" value="Genomic_DNA"/>
</dbReference>
<keyword evidence="5" id="KW-0378">Hydrolase</keyword>
<evidence type="ECO:0000256" key="7">
    <source>
        <dbReference type="ARBA" id="ARBA00023049"/>
    </source>
</evidence>
<keyword evidence="3 12" id="KW-0645">Protease</keyword>
<dbReference type="InterPro" id="IPR007863">
    <property type="entry name" value="Peptidase_M16_C"/>
</dbReference>
<evidence type="ECO:0000256" key="4">
    <source>
        <dbReference type="ARBA" id="ARBA00022723"/>
    </source>
</evidence>
<dbReference type="GO" id="GO:0004222">
    <property type="term" value="F:metalloendopeptidase activity"/>
    <property type="evidence" value="ECO:0007669"/>
    <property type="project" value="InterPro"/>
</dbReference>
<feature type="domain" description="Peptidase M16 C-terminal" evidence="11">
    <location>
        <begin position="688"/>
        <end position="865"/>
    </location>
</feature>
<feature type="signal peptide" evidence="9">
    <location>
        <begin position="1"/>
        <end position="22"/>
    </location>
</feature>
<evidence type="ECO:0000256" key="9">
    <source>
        <dbReference type="SAM" id="SignalP"/>
    </source>
</evidence>
<dbReference type="PANTHER" id="PTHR43690">
    <property type="entry name" value="NARDILYSIN"/>
    <property type="match status" value="1"/>
</dbReference>
<evidence type="ECO:0000256" key="3">
    <source>
        <dbReference type="ARBA" id="ARBA00022670"/>
    </source>
</evidence>
<evidence type="ECO:0000256" key="2">
    <source>
        <dbReference type="ARBA" id="ARBA00007261"/>
    </source>
</evidence>
<keyword evidence="9" id="KW-0732">Signal</keyword>
<keyword evidence="6" id="KW-0862">Zinc</keyword>
<evidence type="ECO:0000256" key="6">
    <source>
        <dbReference type="ARBA" id="ARBA00022833"/>
    </source>
</evidence>
<dbReference type="GO" id="GO:0046872">
    <property type="term" value="F:metal ion binding"/>
    <property type="evidence" value="ECO:0007669"/>
    <property type="project" value="UniProtKB-KW"/>
</dbReference>
<proteinExistence type="inferred from homology"/>
<evidence type="ECO:0000256" key="5">
    <source>
        <dbReference type="ARBA" id="ARBA00022801"/>
    </source>
</evidence>
<evidence type="ECO:0000313" key="12">
    <source>
        <dbReference type="EMBL" id="TWI95321.1"/>
    </source>
</evidence>
<dbReference type="PROSITE" id="PS00143">
    <property type="entry name" value="INSULINASE"/>
    <property type="match status" value="1"/>
</dbReference>
<evidence type="ECO:0000313" key="13">
    <source>
        <dbReference type="Proteomes" id="UP000317010"/>
    </source>
</evidence>
<evidence type="ECO:0000256" key="8">
    <source>
        <dbReference type="RuleBase" id="RU004447"/>
    </source>
</evidence>
<dbReference type="GO" id="GO:0006508">
    <property type="term" value="P:proteolysis"/>
    <property type="evidence" value="ECO:0007669"/>
    <property type="project" value="UniProtKB-KW"/>
</dbReference>
<evidence type="ECO:0000259" key="11">
    <source>
        <dbReference type="Pfam" id="PF05193"/>
    </source>
</evidence>
<name>A0A562TP18_9SPHI</name>
<dbReference type="RefSeq" id="WP_144916117.1">
    <property type="nucleotide sequence ID" value="NZ_VLLI01000016.1"/>
</dbReference>
<gene>
    <name evidence="12" type="ORF">JN11_04436</name>
</gene>
<evidence type="ECO:0000256" key="1">
    <source>
        <dbReference type="ARBA" id="ARBA00001947"/>
    </source>
</evidence>
<keyword evidence="13" id="KW-1185">Reference proteome</keyword>
<feature type="chain" id="PRO_5022124435" evidence="9">
    <location>
        <begin position="23"/>
        <end position="937"/>
    </location>
</feature>
<dbReference type="InterPro" id="IPR011765">
    <property type="entry name" value="Pept_M16_N"/>
</dbReference>
<dbReference type="InterPro" id="IPR001431">
    <property type="entry name" value="Pept_M16_Zn_BS"/>
</dbReference>
<dbReference type="SUPFAM" id="SSF63411">
    <property type="entry name" value="LuxS/MPP-like metallohydrolase"/>
    <property type="match status" value="4"/>
</dbReference>
<dbReference type="InterPro" id="IPR050626">
    <property type="entry name" value="Peptidase_M16"/>
</dbReference>
<feature type="domain" description="Peptidase M16 N-terminal" evidence="10">
    <location>
        <begin position="54"/>
        <end position="170"/>
    </location>
</feature>
<dbReference type="Proteomes" id="UP000317010">
    <property type="component" value="Unassembled WGS sequence"/>
</dbReference>
<comment type="similarity">
    <text evidence="2 8">Belongs to the peptidase M16 family.</text>
</comment>
<comment type="cofactor">
    <cofactor evidence="1">
        <name>Zn(2+)</name>
        <dbReference type="ChEBI" id="CHEBI:29105"/>
    </cofactor>
</comment>
<dbReference type="InterPro" id="IPR011249">
    <property type="entry name" value="Metalloenz_LuxS/M16"/>
</dbReference>
<keyword evidence="7" id="KW-0482">Metalloprotease</keyword>
<dbReference type="Pfam" id="PF05193">
    <property type="entry name" value="Peptidase_M16_C"/>
    <property type="match status" value="2"/>
</dbReference>
<organism evidence="12 13">
    <name type="scientific">Mucilaginibacter frigoritolerans</name>
    <dbReference type="NCBI Taxonomy" id="652788"/>
    <lineage>
        <taxon>Bacteria</taxon>
        <taxon>Pseudomonadati</taxon>
        <taxon>Bacteroidota</taxon>
        <taxon>Sphingobacteriia</taxon>
        <taxon>Sphingobacteriales</taxon>
        <taxon>Sphingobacteriaceae</taxon>
        <taxon>Mucilaginibacter</taxon>
    </lineage>
</organism>
<protein>
    <submittedName>
        <fullName evidence="12">Zinc protease</fullName>
    </submittedName>
</protein>
<feature type="domain" description="Peptidase M16 C-terminal" evidence="11">
    <location>
        <begin position="211"/>
        <end position="390"/>
    </location>
</feature>
<keyword evidence="4" id="KW-0479">Metal-binding</keyword>
<evidence type="ECO:0000259" key="10">
    <source>
        <dbReference type="Pfam" id="PF00675"/>
    </source>
</evidence>
<comment type="caution">
    <text evidence="12">The sequence shown here is derived from an EMBL/GenBank/DDBJ whole genome shotgun (WGS) entry which is preliminary data.</text>
</comment>
<dbReference type="AlphaFoldDB" id="A0A562TP18"/>
<reference evidence="12 13" key="1">
    <citation type="submission" date="2019-07" db="EMBL/GenBank/DDBJ databases">
        <title>Genomic Encyclopedia of Archaeal and Bacterial Type Strains, Phase II (KMG-II): from individual species to whole genera.</title>
        <authorList>
            <person name="Goeker M."/>
        </authorList>
    </citation>
    <scope>NUCLEOTIDE SEQUENCE [LARGE SCALE GENOMIC DNA]</scope>
    <source>
        <strain evidence="12 13">ATCC BAA-1854</strain>
    </source>
</reference>
<dbReference type="Gene3D" id="3.30.830.10">
    <property type="entry name" value="Metalloenzyme, LuxS/M16 peptidase-like"/>
    <property type="match status" value="4"/>
</dbReference>
<accession>A0A562TP18</accession>
<sequence>MNINFRLKSLVILVFTSCALFAQTPEKQVGDLPLDPAVRTGKLPNGFTYYIRHNEEPKNRVIFYLANKVGSVLENEDQRGLAHFMEHMNFNGTKHFPHNELVNYLQKEGVRFGADINAYTSFDETVYQLPLPSDDPEVLKNGIEIMRDWAQEATLDPVEIDKERGVVLEEKRLGKGSAERMRRQFWPQLLNNSRYSVRIPIGLDTVLDNFKRPTIASFYHDWYRPDLQALIIVGDVNVDQIEQIVKAKFSDLKNPQQERVRTKYSIELTGRNQFMEVTDKEMASTTAEIIIKHKTGPVTTEAEYREAIVKELFNSMMRARYGELSRQADPPFIQGGTGIEDFLGGLDMFDASVVAKPNELEVGLKSVWREVERVKRFGFTATELERVKESYFNNLEYMLRAKGKTNSQAYVSEYLNNFLKNEAAPGIDVEYKMVKAMLPTITLADMNKLVETYVRNDNKDILILGQDKDKATLPSETTVNEWLKAVDAEDLKPYSDDVSSKPLLINNPVPGKITKEEKNSELNITTITLSNGIKVLLKPTDFKNDEIMFSAFSAGGTSLYSDADFRSAANAGGMIHSFGAGNYNTTELDKYLSGKQLGVQPFISERTQGITGVSIPKNLEIAFQLLYAYLTEPRKDEIQFNNIIKRTKAGLANRGNNPNIVFRDSIAAIMSGYDIRHMPPTVAMVDQIDLNKICSIYKERFADASGMTFIFVGNIDTVTIKPLLEKYIASLPSTNSHQQAKDLAIHTPKGRIEKTIYKGSEPRATVELYFTGDLDSSAQVKYQLDALKEVLEIRLLERLREDESGVYSPSAYASTDKYPTPHYTFGVGFGCAPQNVDKLIASALDEIAKLKTEGPPVVNIDKYKAEKQRTHEINIKTNDWWFGYLNDQLQDNNPLNQVNDYKANMANITQESLKETAQKYLSGKNYIKLVLMPENKN</sequence>
<dbReference type="OrthoDB" id="9811314at2"/>
<dbReference type="PANTHER" id="PTHR43690:SF34">
    <property type="entry name" value="ZINC PROTEASE PQQL-LIKE"/>
    <property type="match status" value="1"/>
</dbReference>
<dbReference type="Pfam" id="PF00675">
    <property type="entry name" value="Peptidase_M16"/>
    <property type="match status" value="1"/>
</dbReference>